<dbReference type="AlphaFoldDB" id="A0A0B0NA89"/>
<dbReference type="EMBL" id="JRRC01486634">
    <property type="protein sequence ID" value="KHG07996.1"/>
    <property type="molecule type" value="Genomic_DNA"/>
</dbReference>
<keyword evidence="1" id="KW-0472">Membrane</keyword>
<evidence type="ECO:0000313" key="2">
    <source>
        <dbReference type="EMBL" id="KHG07996.1"/>
    </source>
</evidence>
<organism evidence="2 3">
    <name type="scientific">Gossypium arboreum</name>
    <name type="common">Tree cotton</name>
    <name type="synonym">Gossypium nanking</name>
    <dbReference type="NCBI Taxonomy" id="29729"/>
    <lineage>
        <taxon>Eukaryota</taxon>
        <taxon>Viridiplantae</taxon>
        <taxon>Streptophyta</taxon>
        <taxon>Embryophyta</taxon>
        <taxon>Tracheophyta</taxon>
        <taxon>Spermatophyta</taxon>
        <taxon>Magnoliopsida</taxon>
        <taxon>eudicotyledons</taxon>
        <taxon>Gunneridae</taxon>
        <taxon>Pentapetalae</taxon>
        <taxon>rosids</taxon>
        <taxon>malvids</taxon>
        <taxon>Malvales</taxon>
        <taxon>Malvaceae</taxon>
        <taxon>Malvoideae</taxon>
        <taxon>Gossypium</taxon>
    </lineage>
</organism>
<protein>
    <submittedName>
        <fullName evidence="2">Uncharacterized protein</fullName>
    </submittedName>
</protein>
<accession>A0A0B0NA89</accession>
<gene>
    <name evidence="2" type="ORF">F383_35353</name>
</gene>
<keyword evidence="1" id="KW-1133">Transmembrane helix</keyword>
<evidence type="ECO:0000256" key="1">
    <source>
        <dbReference type="SAM" id="Phobius"/>
    </source>
</evidence>
<keyword evidence="3" id="KW-1185">Reference proteome</keyword>
<comment type="caution">
    <text evidence="2">The sequence shown here is derived from an EMBL/GenBank/DDBJ whole genome shotgun (WGS) entry which is preliminary data.</text>
</comment>
<keyword evidence="1" id="KW-0812">Transmembrane</keyword>
<proteinExistence type="predicted"/>
<reference evidence="3" key="1">
    <citation type="submission" date="2014-09" db="EMBL/GenBank/DDBJ databases">
        <authorList>
            <person name="Mudge J."/>
            <person name="Ramaraj T."/>
            <person name="Lindquist I.E."/>
            <person name="Bharti A.K."/>
            <person name="Sundararajan A."/>
            <person name="Cameron C.T."/>
            <person name="Woodward J.E."/>
            <person name="May G.D."/>
            <person name="Brubaker C."/>
            <person name="Broadhvest J."/>
            <person name="Wilkins T.A."/>
        </authorList>
    </citation>
    <scope>NUCLEOTIDE SEQUENCE</scope>
    <source>
        <strain evidence="3">cv. AKA8401</strain>
    </source>
</reference>
<dbReference type="Proteomes" id="UP000032142">
    <property type="component" value="Unassembled WGS sequence"/>
</dbReference>
<feature type="transmembrane region" description="Helical" evidence="1">
    <location>
        <begin position="6"/>
        <end position="31"/>
    </location>
</feature>
<evidence type="ECO:0000313" key="3">
    <source>
        <dbReference type="Proteomes" id="UP000032142"/>
    </source>
</evidence>
<name>A0A0B0NA89_GOSAR</name>
<sequence>MSPTCLTLALVLMLIPCPIHGLTLALIMWAMHVPDMSYTSSHTNGPNVPRKFLLSYISLYILNLTIKQFML</sequence>